<dbReference type="Pfam" id="PF00326">
    <property type="entry name" value="Peptidase_S9"/>
    <property type="match status" value="1"/>
</dbReference>
<dbReference type="SUPFAM" id="SSF82171">
    <property type="entry name" value="DPP6 N-terminal domain-like"/>
    <property type="match status" value="1"/>
</dbReference>
<dbReference type="PANTHER" id="PTHR42776:SF27">
    <property type="entry name" value="DIPEPTIDYL PEPTIDASE FAMILY MEMBER 6"/>
    <property type="match status" value="1"/>
</dbReference>
<feature type="chain" id="PRO_5046999525" evidence="2">
    <location>
        <begin position="32"/>
        <end position="698"/>
    </location>
</feature>
<evidence type="ECO:0000259" key="3">
    <source>
        <dbReference type="Pfam" id="PF00326"/>
    </source>
</evidence>
<keyword evidence="2" id="KW-0732">Signal</keyword>
<evidence type="ECO:0000313" key="4">
    <source>
        <dbReference type="EMBL" id="WQH04988.1"/>
    </source>
</evidence>
<feature type="signal peptide" evidence="2">
    <location>
        <begin position="1"/>
        <end position="31"/>
    </location>
</feature>
<keyword evidence="1" id="KW-0378">Hydrolase</keyword>
<sequence length="698" mass="75850">MCSTRVFARCARYTVLAAVVANAALATLARAAESAPATVAQRPPIADFFENPEFSGALLSPTGKYLAVRIGSKDQRDRLAVVTLADTSVKVVATFGDADIGSFQWVNDERLVFTATDRTVGQGDARYGPGLYAINRDASKFIQLASRSGKSLFTGGSMIRNRDMLPANTYLLGQKAAQDSEFVYVVRPEMSGASQVHETGLLRLNTLTGRATPVTGAPDDSKRWLLDDKGEPRIVTTSKKGISTIQYRDPATSTWRELATYNTYTGGKDGFSPRAFGPDGTLYVVTHAGKDTTSLHKYDLATNQVAPQPLVQIDGYDFSGGLVTANGKLLGVRYLADASGTTWFDAGMQAMQEKIDAMLPNTVNLLSVPTRSETPWVLVIAYADQFPSRTLLYNSETGSLTTVGGSHPKIKPEQMARQTLVHYKARDGLTIPAWLTLPKGGGKNLPLVVLVHGGPHVRGNTWGWNADSQFLASRGYAVLEPEYRGSTGFGVSHFRAGWKQWGLKMQDDIADGARWVIAQGTADPKRICIAGASYGGYSTLMGLINDKDLYQCGINWVGVTDINMMYDGHWNFASDLSETWKQYGMPQLVGDQVKDADQFKATSPLLRAAEIKQPLLLAYGGADRRVPLPHGTKFYKAVRQTNPNVEWVEYEEEGHGWALPKNRIDFWGRVEKFLDKHIGQAGAAAAVTGTGNAPGAAQ</sequence>
<evidence type="ECO:0000313" key="5">
    <source>
        <dbReference type="Proteomes" id="UP001326110"/>
    </source>
</evidence>
<evidence type="ECO:0000256" key="2">
    <source>
        <dbReference type="SAM" id="SignalP"/>
    </source>
</evidence>
<dbReference type="EMBL" id="CP140152">
    <property type="protein sequence ID" value="WQH04988.1"/>
    <property type="molecule type" value="Genomic_DNA"/>
</dbReference>
<name>A0ABZ0XZI8_9BURK</name>
<dbReference type="GeneID" id="43165372"/>
<organism evidence="4 5">
    <name type="scientific">Duganella zoogloeoides</name>
    <dbReference type="NCBI Taxonomy" id="75659"/>
    <lineage>
        <taxon>Bacteria</taxon>
        <taxon>Pseudomonadati</taxon>
        <taxon>Pseudomonadota</taxon>
        <taxon>Betaproteobacteria</taxon>
        <taxon>Burkholderiales</taxon>
        <taxon>Oxalobacteraceae</taxon>
        <taxon>Telluria group</taxon>
        <taxon>Duganella</taxon>
    </lineage>
</organism>
<evidence type="ECO:0000256" key="1">
    <source>
        <dbReference type="ARBA" id="ARBA00022801"/>
    </source>
</evidence>
<accession>A0ABZ0XZI8</accession>
<dbReference type="Proteomes" id="UP001326110">
    <property type="component" value="Chromosome"/>
</dbReference>
<dbReference type="PANTHER" id="PTHR42776">
    <property type="entry name" value="SERINE PEPTIDASE S9 FAMILY MEMBER"/>
    <property type="match status" value="1"/>
</dbReference>
<feature type="domain" description="Peptidase S9 prolyl oligopeptidase catalytic" evidence="3">
    <location>
        <begin position="466"/>
        <end position="680"/>
    </location>
</feature>
<gene>
    <name evidence="4" type="ORF">SR858_01200</name>
</gene>
<dbReference type="Gene3D" id="3.40.50.1820">
    <property type="entry name" value="alpha/beta hydrolase"/>
    <property type="match status" value="1"/>
</dbReference>
<dbReference type="InterPro" id="IPR001375">
    <property type="entry name" value="Peptidase_S9_cat"/>
</dbReference>
<protein>
    <submittedName>
        <fullName evidence="4">Prolyl oligopeptidase family serine peptidase</fullName>
    </submittedName>
</protein>
<keyword evidence="5" id="KW-1185">Reference proteome</keyword>
<proteinExistence type="predicted"/>
<dbReference type="InterPro" id="IPR029058">
    <property type="entry name" value="AB_hydrolase_fold"/>
</dbReference>
<reference evidence="4 5" key="1">
    <citation type="submission" date="2023-11" db="EMBL/GenBank/DDBJ databases">
        <title>MicrobeMod: A computational toolkit for identifying prokaryotic methylation and restriction-modification with nanopore sequencing.</title>
        <authorList>
            <person name="Crits-Christoph A."/>
            <person name="Kang S.C."/>
            <person name="Lee H."/>
            <person name="Ostrov N."/>
        </authorList>
    </citation>
    <scope>NUCLEOTIDE SEQUENCE [LARGE SCALE GENOMIC DNA]</scope>
    <source>
        <strain evidence="4 5">ATCC 25935</strain>
    </source>
</reference>
<dbReference type="SUPFAM" id="SSF53474">
    <property type="entry name" value="alpha/beta-Hydrolases"/>
    <property type="match status" value="1"/>
</dbReference>
<dbReference type="RefSeq" id="WP_154820043.1">
    <property type="nucleotide sequence ID" value="NZ_CP140152.1"/>
</dbReference>